<comment type="subunit">
    <text evidence="5">Homodimer.</text>
</comment>
<feature type="binding site" evidence="11">
    <location>
        <position position="267"/>
    </location>
    <ligand>
        <name>Mg(2+)</name>
        <dbReference type="ChEBI" id="CHEBI:18420"/>
    </ligand>
</feature>
<comment type="catalytic activity">
    <reaction evidence="1">
        <text>(2S,3S)-3-methyl-L-aspartate = mesaconate + NH4(+)</text>
        <dbReference type="Rhea" id="RHEA:12829"/>
        <dbReference type="ChEBI" id="CHEBI:28938"/>
        <dbReference type="ChEBI" id="CHEBI:36986"/>
        <dbReference type="ChEBI" id="CHEBI:58724"/>
        <dbReference type="EC" id="4.3.1.2"/>
    </reaction>
</comment>
<dbReference type="PANTHER" id="PTHR48073:SF2">
    <property type="entry name" value="O-SUCCINYLBENZOATE SYNTHASE"/>
    <property type="match status" value="1"/>
</dbReference>
<dbReference type="OrthoDB" id="8630262at2"/>
<dbReference type="GO" id="GO:0019553">
    <property type="term" value="P:L-glutamate catabolic process via L-citramalate"/>
    <property type="evidence" value="ECO:0007669"/>
    <property type="project" value="UniProtKB-UniPathway"/>
</dbReference>
<evidence type="ECO:0000259" key="12">
    <source>
        <dbReference type="Pfam" id="PF05034"/>
    </source>
</evidence>
<evidence type="ECO:0000256" key="9">
    <source>
        <dbReference type="ARBA" id="ARBA00023239"/>
    </source>
</evidence>
<dbReference type="SUPFAM" id="SSF54826">
    <property type="entry name" value="Enolase N-terminal domain-like"/>
    <property type="match status" value="1"/>
</dbReference>
<dbReference type="SUPFAM" id="SSF51604">
    <property type="entry name" value="Enolase C-terminal domain-like"/>
    <property type="match status" value="1"/>
</dbReference>
<dbReference type="EC" id="4.3.1.2" evidence="6"/>
<dbReference type="PIRSF" id="PIRSF017107">
    <property type="entry name" value="MAL"/>
    <property type="match status" value="1"/>
</dbReference>
<comment type="pathway">
    <text evidence="3">Amino-acid degradation; L-glutamate degradation via mesaconate pathway; acetate and pyruvate from L-glutamate: step 2/4.</text>
</comment>
<dbReference type="SFLD" id="SFLDG00151">
    <property type="entry name" value="methylaspartate_ammonia-lyase"/>
    <property type="match status" value="1"/>
</dbReference>
<accession>A0A0C6P9L1</accession>
<dbReference type="InterPro" id="IPR022662">
    <property type="entry name" value="MeAsp_NH4-lyase_C"/>
</dbReference>
<keyword evidence="9 14" id="KW-0456">Lyase</keyword>
<dbReference type="KEGG" id="bbh:BN112_4543"/>
<evidence type="ECO:0000256" key="8">
    <source>
        <dbReference type="ARBA" id="ARBA00022842"/>
    </source>
</evidence>
<dbReference type="CDD" id="cd03314">
    <property type="entry name" value="MAL"/>
    <property type="match status" value="1"/>
</dbReference>
<evidence type="ECO:0000313" key="15">
    <source>
        <dbReference type="Proteomes" id="UP000007564"/>
    </source>
</evidence>
<evidence type="ECO:0000256" key="1">
    <source>
        <dbReference type="ARBA" id="ARBA00000789"/>
    </source>
</evidence>
<protein>
    <recommendedName>
        <fullName evidence="6">methylaspartate ammonia-lyase</fullName>
        <ecNumber evidence="6">4.3.1.2</ecNumber>
    </recommendedName>
</protein>
<evidence type="ECO:0000259" key="13">
    <source>
        <dbReference type="Pfam" id="PF07476"/>
    </source>
</evidence>
<evidence type="ECO:0000256" key="6">
    <source>
        <dbReference type="ARBA" id="ARBA00012993"/>
    </source>
</evidence>
<keyword evidence="8 11" id="KW-0460">Magnesium</keyword>
<dbReference type="Gene3D" id="3.20.20.120">
    <property type="entry name" value="Enolase-like C-terminal domain"/>
    <property type="match status" value="1"/>
</dbReference>
<gene>
    <name evidence="14" type="ORF">BN112_4543</name>
</gene>
<sequence length="410" mass="44617">MRVQRLLATDGIGGYYWRDQEAIGQGAPRDGFLHRGAPVTPGFTSIIQVSSTVLLTGVADDGSELYGDCATVNHAFRSGRQQAPDAASLIAQAEGPLSRWLAQCDLSSFRDAAAQLDTMRLDGQPLHMALRYGLSQLLLQAVAAHHRVTMAEILAREYGLTLADTPCDLLGSCGGNWYENVDKAIVRELPYFPQTAMVRTDQLDELPAYAEWISQRIRAVGRPDFFPTLHYDLHGLLSQRVGDDLDAALVYLRKVEAASAPYPVLFEDPLDAGERGAQIALMGRLREALRRAGSGIRLIADEWCNTREDVREFVAQGCCDLIQIKMPDLGGVDNTVQACLICRDGGVGVYLGGSCNETDISARVAAHVALAVRPVEFLGKPGLGLDEGVMIVTNEMQRAIRSYQTRLSAA</sequence>
<feature type="domain" description="Methylaspartate ammonia-lyase N-terminal" evidence="12">
    <location>
        <begin position="1"/>
        <end position="159"/>
    </location>
</feature>
<dbReference type="UniPathway" id="UPA00561">
    <property type="reaction ID" value="UER00618"/>
</dbReference>
<dbReference type="InterPro" id="IPR029017">
    <property type="entry name" value="Enolase-like_N"/>
</dbReference>
<dbReference type="GO" id="GO:0046872">
    <property type="term" value="F:metal ion binding"/>
    <property type="evidence" value="ECO:0007669"/>
    <property type="project" value="UniProtKB-KW"/>
</dbReference>
<evidence type="ECO:0000256" key="10">
    <source>
        <dbReference type="PIRSR" id="PIRSR017107-1"/>
    </source>
</evidence>
<dbReference type="Pfam" id="PF05034">
    <property type="entry name" value="MAAL_N"/>
    <property type="match status" value="1"/>
</dbReference>
<dbReference type="InterPro" id="IPR022665">
    <property type="entry name" value="MeAsp_NH4-lyase_N"/>
</dbReference>
<dbReference type="AlphaFoldDB" id="A0A0C6P9L1"/>
<reference evidence="14 15" key="1">
    <citation type="journal article" date="2012" name="BMC Genomics">
        <title>Comparative genomics of the classical Bordetella subspecies: the evolution and exchange of virulence-associated diversity amongst closely related pathogens.</title>
        <authorList>
            <person name="Park J."/>
            <person name="Zhang Y."/>
            <person name="Buboltz A.M."/>
            <person name="Zhang X."/>
            <person name="Schuster S.C."/>
            <person name="Ahuja U."/>
            <person name="Liu M."/>
            <person name="Miller J.F."/>
            <person name="Sebaihia M."/>
            <person name="Bentley S.D."/>
            <person name="Parkhill J."/>
            <person name="Harvill E.T."/>
        </authorList>
    </citation>
    <scope>NUCLEOTIDE SEQUENCE [LARGE SCALE GENOMIC DNA]</scope>
    <source>
        <strain evidence="14 15">253</strain>
    </source>
</reference>
<comment type="similarity">
    <text evidence="4">Belongs to the methylaspartate ammonia-lyase family.</text>
</comment>
<evidence type="ECO:0000256" key="7">
    <source>
        <dbReference type="ARBA" id="ARBA00022723"/>
    </source>
</evidence>
<comment type="cofactor">
    <cofactor evidence="2 11">
        <name>Mg(2+)</name>
        <dbReference type="ChEBI" id="CHEBI:18420"/>
    </cofactor>
</comment>
<dbReference type="NCBIfam" id="TIGR01502">
    <property type="entry name" value="B_methylAsp_ase"/>
    <property type="match status" value="1"/>
</dbReference>
<proteinExistence type="inferred from homology"/>
<dbReference type="Proteomes" id="UP000007564">
    <property type="component" value="Chromosome"/>
</dbReference>
<dbReference type="Gene3D" id="3.30.390.10">
    <property type="entry name" value="Enolase-like, N-terminal domain"/>
    <property type="match status" value="1"/>
</dbReference>
<feature type="active site" description="Proton acceptor" evidence="10">
    <location>
        <position position="325"/>
    </location>
</feature>
<evidence type="ECO:0000313" key="14">
    <source>
        <dbReference type="EMBL" id="CCJ56457.1"/>
    </source>
</evidence>
<evidence type="ECO:0000256" key="4">
    <source>
        <dbReference type="ARBA" id="ARBA00009954"/>
    </source>
</evidence>
<evidence type="ECO:0000256" key="2">
    <source>
        <dbReference type="ARBA" id="ARBA00001946"/>
    </source>
</evidence>
<evidence type="ECO:0000256" key="5">
    <source>
        <dbReference type="ARBA" id="ARBA00011738"/>
    </source>
</evidence>
<name>A0A0C6P9L1_BORBO</name>
<evidence type="ECO:0000256" key="3">
    <source>
        <dbReference type="ARBA" id="ARBA00004675"/>
    </source>
</evidence>
<feature type="domain" description="Methylaspartate ammonia-lyase C-terminal" evidence="13">
    <location>
        <begin position="162"/>
        <end position="404"/>
    </location>
</feature>
<organism evidence="14 15">
    <name type="scientific">Bordetella bronchiseptica 253</name>
    <dbReference type="NCBI Taxonomy" id="568707"/>
    <lineage>
        <taxon>Bacteria</taxon>
        <taxon>Pseudomonadati</taxon>
        <taxon>Pseudomonadota</taxon>
        <taxon>Betaproteobacteria</taxon>
        <taxon>Burkholderiales</taxon>
        <taxon>Alcaligenaceae</taxon>
        <taxon>Bordetella</taxon>
    </lineage>
</organism>
<feature type="binding site" evidence="11">
    <location>
        <position position="232"/>
    </location>
    <ligand>
        <name>Mg(2+)</name>
        <dbReference type="ChEBI" id="CHEBI:18420"/>
    </ligand>
</feature>
<keyword evidence="7 11" id="KW-0479">Metal-binding</keyword>
<dbReference type="PANTHER" id="PTHR48073">
    <property type="entry name" value="O-SUCCINYLBENZOATE SYNTHASE-RELATED"/>
    <property type="match status" value="1"/>
</dbReference>
<dbReference type="EMBL" id="HE965806">
    <property type="protein sequence ID" value="CCJ56457.1"/>
    <property type="molecule type" value="Genomic_DNA"/>
</dbReference>
<dbReference type="InterPro" id="IPR036849">
    <property type="entry name" value="Enolase-like_C_sf"/>
</dbReference>
<feature type="binding site" evidence="11">
    <location>
        <position position="301"/>
    </location>
    <ligand>
        <name>Mg(2+)</name>
        <dbReference type="ChEBI" id="CHEBI:18420"/>
    </ligand>
</feature>
<dbReference type="SFLD" id="SFLDS00001">
    <property type="entry name" value="Enolase"/>
    <property type="match status" value="1"/>
</dbReference>
<dbReference type="HOGENOM" id="CLU_055277_0_0_4"/>
<dbReference type="InterPro" id="IPR006395">
    <property type="entry name" value="Me_Asp_am_lyase"/>
</dbReference>
<dbReference type="Pfam" id="PF07476">
    <property type="entry name" value="MAAL_C"/>
    <property type="match status" value="1"/>
</dbReference>
<dbReference type="GO" id="GO:0050096">
    <property type="term" value="F:methylaspartate ammonia-lyase activity"/>
    <property type="evidence" value="ECO:0007669"/>
    <property type="project" value="UniProtKB-EC"/>
</dbReference>
<dbReference type="RefSeq" id="WP_015065067.1">
    <property type="nucleotide sequence ID" value="NC_019382.1"/>
</dbReference>
<evidence type="ECO:0000256" key="11">
    <source>
        <dbReference type="PIRSR" id="PIRSR017107-4"/>
    </source>
</evidence>